<feature type="transmembrane region" description="Helical" evidence="16 17">
    <location>
        <begin position="12"/>
        <end position="31"/>
    </location>
</feature>
<evidence type="ECO:0000256" key="17">
    <source>
        <dbReference type="RuleBase" id="RU004278"/>
    </source>
</evidence>
<name>A0ABT5FBZ1_9GAMM</name>
<proteinExistence type="inferred from homology"/>
<evidence type="ECO:0000313" key="19">
    <source>
        <dbReference type="EMBL" id="MDC2889060.1"/>
    </source>
</evidence>
<organism evidence="19 20">
    <name type="scientific">Psychrosphaera algicola</name>
    <dbReference type="NCBI Taxonomy" id="3023714"/>
    <lineage>
        <taxon>Bacteria</taxon>
        <taxon>Pseudomonadati</taxon>
        <taxon>Pseudomonadota</taxon>
        <taxon>Gammaproteobacteria</taxon>
        <taxon>Alteromonadales</taxon>
        <taxon>Pseudoalteromonadaceae</taxon>
        <taxon>Psychrosphaera</taxon>
    </lineage>
</organism>
<dbReference type="NCBIfam" id="TIGR01195">
    <property type="entry name" value="oadG_fam"/>
    <property type="match status" value="1"/>
</dbReference>
<sequence length="83" mass="8958">MNVTELLVEAGILMVVGMTVVFVFLTILIFATKGLTSFVQSFPEPETSTPAPRRNTHSATGDTSQQVVAAISAAIKQHRKKNN</sequence>
<dbReference type="InterPro" id="IPR005899">
    <property type="entry name" value="Na_pump_deCOase"/>
</dbReference>
<dbReference type="Pfam" id="PF04277">
    <property type="entry name" value="OAD_gamma"/>
    <property type="match status" value="1"/>
</dbReference>
<comment type="subunit">
    <text evidence="5 16">Heterotrimer of an alpha, a beta and a gamma subunit.</text>
</comment>
<evidence type="ECO:0000313" key="20">
    <source>
        <dbReference type="Proteomes" id="UP001528411"/>
    </source>
</evidence>
<reference evidence="19 20" key="1">
    <citation type="submission" date="2023-01" db="EMBL/GenBank/DDBJ databases">
        <title>Psychrosphaera sp. nov., isolated from marine algae.</title>
        <authorList>
            <person name="Bayburt H."/>
            <person name="Choi B.J."/>
            <person name="Kim J.M."/>
            <person name="Choi D.G."/>
            <person name="Jeon C.O."/>
        </authorList>
    </citation>
    <scope>NUCLEOTIDE SEQUENCE [LARGE SCALE GENOMIC DNA]</scope>
    <source>
        <strain evidence="19 20">G1-22</strain>
    </source>
</reference>
<keyword evidence="6 16" id="KW-0813">Transport</keyword>
<evidence type="ECO:0000256" key="12">
    <source>
        <dbReference type="ARBA" id="ARBA00023065"/>
    </source>
</evidence>
<evidence type="ECO:0000256" key="13">
    <source>
        <dbReference type="ARBA" id="ARBA00023136"/>
    </source>
</evidence>
<keyword evidence="20" id="KW-1185">Reference proteome</keyword>
<gene>
    <name evidence="16" type="primary">oadG</name>
    <name evidence="19" type="ORF">PN838_10100</name>
</gene>
<evidence type="ECO:0000256" key="3">
    <source>
        <dbReference type="ARBA" id="ARBA00004162"/>
    </source>
</evidence>
<comment type="caution">
    <text evidence="19">The sequence shown here is derived from an EMBL/GenBank/DDBJ whole genome shotgun (WGS) entry which is preliminary data.</text>
</comment>
<comment type="cofactor">
    <cofactor evidence="1 16 17">
        <name>Na(+)</name>
        <dbReference type="ChEBI" id="CHEBI:29101"/>
    </cofactor>
</comment>
<evidence type="ECO:0000256" key="1">
    <source>
        <dbReference type="ARBA" id="ARBA00001959"/>
    </source>
</evidence>
<evidence type="ECO:0000256" key="9">
    <source>
        <dbReference type="ARBA" id="ARBA00022967"/>
    </source>
</evidence>
<keyword evidence="13 16" id="KW-0472">Membrane</keyword>
<keyword evidence="8 16" id="KW-0812">Transmembrane</keyword>
<evidence type="ECO:0000256" key="14">
    <source>
        <dbReference type="ARBA" id="ARBA00023201"/>
    </source>
</evidence>
<comment type="catalytic activity">
    <reaction evidence="15 16 17">
        <text>oxaloacetate + 2 Na(+)(in) + H(+) = pyruvate + 2 Na(+)(out) + CO2</text>
        <dbReference type="Rhea" id="RHEA:57724"/>
        <dbReference type="ChEBI" id="CHEBI:15361"/>
        <dbReference type="ChEBI" id="CHEBI:15378"/>
        <dbReference type="ChEBI" id="CHEBI:16452"/>
        <dbReference type="ChEBI" id="CHEBI:16526"/>
        <dbReference type="ChEBI" id="CHEBI:29101"/>
        <dbReference type="EC" id="7.2.4.2"/>
    </reaction>
</comment>
<evidence type="ECO:0000256" key="6">
    <source>
        <dbReference type="ARBA" id="ARBA00022448"/>
    </source>
</evidence>
<evidence type="ECO:0000256" key="10">
    <source>
        <dbReference type="ARBA" id="ARBA00022989"/>
    </source>
</evidence>
<evidence type="ECO:0000256" key="11">
    <source>
        <dbReference type="ARBA" id="ARBA00023053"/>
    </source>
</evidence>
<protein>
    <recommendedName>
        <fullName evidence="16">Probable oxaloacetate decarboxylase gamma chain</fullName>
        <ecNumber evidence="16">7.2.4.2</ecNumber>
    </recommendedName>
</protein>
<accession>A0ABT5FBZ1</accession>
<evidence type="ECO:0000256" key="2">
    <source>
        <dbReference type="ARBA" id="ARBA00003002"/>
    </source>
</evidence>
<evidence type="ECO:0000256" key="7">
    <source>
        <dbReference type="ARBA" id="ARBA00022475"/>
    </source>
</evidence>
<keyword evidence="10 16" id="KW-1133">Transmembrane helix</keyword>
<dbReference type="InterPro" id="IPR023424">
    <property type="entry name" value="OadG"/>
</dbReference>
<dbReference type="Proteomes" id="UP001528411">
    <property type="component" value="Unassembled WGS sequence"/>
</dbReference>
<dbReference type="RefSeq" id="WP_272180585.1">
    <property type="nucleotide sequence ID" value="NZ_JAQOMS010000002.1"/>
</dbReference>
<comment type="subcellular location">
    <subcellularLocation>
        <location evidence="3 16 17">Cell membrane</location>
        <topology evidence="3 16 17">Single-pass membrane protein</topology>
    </subcellularLocation>
</comment>
<feature type="region of interest" description="Disordered" evidence="18">
    <location>
        <begin position="42"/>
        <end position="64"/>
    </location>
</feature>
<dbReference type="EC" id="7.2.4.2" evidence="16"/>
<comment type="similarity">
    <text evidence="4 16 17">Belongs to the OadG family.</text>
</comment>
<dbReference type="HAMAP" id="MF_00404">
    <property type="entry name" value="OadG"/>
    <property type="match status" value="1"/>
</dbReference>
<keyword evidence="9 16" id="KW-1278">Translocase</keyword>
<keyword evidence="12 16" id="KW-0406">Ion transport</keyword>
<evidence type="ECO:0000256" key="18">
    <source>
        <dbReference type="SAM" id="MobiDB-lite"/>
    </source>
</evidence>
<keyword evidence="11 16" id="KW-0915">Sodium</keyword>
<evidence type="ECO:0000256" key="5">
    <source>
        <dbReference type="ARBA" id="ARBA00011869"/>
    </source>
</evidence>
<dbReference type="EMBL" id="JAQOMS010000002">
    <property type="protein sequence ID" value="MDC2889060.1"/>
    <property type="molecule type" value="Genomic_DNA"/>
</dbReference>
<evidence type="ECO:0000256" key="15">
    <source>
        <dbReference type="ARBA" id="ARBA00048176"/>
    </source>
</evidence>
<keyword evidence="7 16" id="KW-1003">Cell membrane</keyword>
<comment type="function">
    <text evidence="2 16 17">Catalyzes the decarboxylation of oxaloacetate coupled to Na(+) translocation.</text>
</comment>
<evidence type="ECO:0000256" key="8">
    <source>
        <dbReference type="ARBA" id="ARBA00022692"/>
    </source>
</evidence>
<evidence type="ECO:0000256" key="4">
    <source>
        <dbReference type="ARBA" id="ARBA00005844"/>
    </source>
</evidence>
<evidence type="ECO:0000256" key="16">
    <source>
        <dbReference type="HAMAP-Rule" id="MF_00404"/>
    </source>
</evidence>
<keyword evidence="14 16" id="KW-0739">Sodium transport</keyword>